<sequence length="153" mass="16929">MRGRSIKGGHCHLWGPVFSLCHEEMRHYAAGGVLTLPLSGFGCSRLIWHSSSQPTLTHCVHLQRHMFLCTDHCAIAKALQFPELGCPGFDVGAQKQRTRRCQGISRAKSQKCATYAMVDGQKQKKEEGEVWLGPGQPASRVKPAWTVIAAAYR</sequence>
<accession>A0A1L9U7M0</accession>
<proteinExistence type="predicted"/>
<name>A0A1L9U7M0_ASPBC</name>
<evidence type="ECO:0000313" key="2">
    <source>
        <dbReference type="Proteomes" id="UP000184499"/>
    </source>
</evidence>
<keyword evidence="2" id="KW-1185">Reference proteome</keyword>
<reference evidence="2" key="1">
    <citation type="journal article" date="2017" name="Genome Biol.">
        <title>Comparative genomics reveals high biological diversity and specific adaptations in the industrially and medically important fungal genus Aspergillus.</title>
        <authorList>
            <person name="de Vries R.P."/>
            <person name="Riley R."/>
            <person name="Wiebenga A."/>
            <person name="Aguilar-Osorio G."/>
            <person name="Amillis S."/>
            <person name="Uchima C.A."/>
            <person name="Anderluh G."/>
            <person name="Asadollahi M."/>
            <person name="Askin M."/>
            <person name="Barry K."/>
            <person name="Battaglia E."/>
            <person name="Bayram O."/>
            <person name="Benocci T."/>
            <person name="Braus-Stromeyer S.A."/>
            <person name="Caldana C."/>
            <person name="Canovas D."/>
            <person name="Cerqueira G.C."/>
            <person name="Chen F."/>
            <person name="Chen W."/>
            <person name="Choi C."/>
            <person name="Clum A."/>
            <person name="Dos Santos R.A."/>
            <person name="Damasio A.R."/>
            <person name="Diallinas G."/>
            <person name="Emri T."/>
            <person name="Fekete E."/>
            <person name="Flipphi M."/>
            <person name="Freyberg S."/>
            <person name="Gallo A."/>
            <person name="Gournas C."/>
            <person name="Habgood R."/>
            <person name="Hainaut M."/>
            <person name="Harispe M.L."/>
            <person name="Henrissat B."/>
            <person name="Hilden K.S."/>
            <person name="Hope R."/>
            <person name="Hossain A."/>
            <person name="Karabika E."/>
            <person name="Karaffa L."/>
            <person name="Karanyi Z."/>
            <person name="Krasevec N."/>
            <person name="Kuo A."/>
            <person name="Kusch H."/>
            <person name="LaButti K."/>
            <person name="Lagendijk E.L."/>
            <person name="Lapidus A."/>
            <person name="Levasseur A."/>
            <person name="Lindquist E."/>
            <person name="Lipzen A."/>
            <person name="Logrieco A.F."/>
            <person name="MacCabe A."/>
            <person name="Maekelae M.R."/>
            <person name="Malavazi I."/>
            <person name="Melin P."/>
            <person name="Meyer V."/>
            <person name="Mielnichuk N."/>
            <person name="Miskei M."/>
            <person name="Molnar A.P."/>
            <person name="Mule G."/>
            <person name="Ngan C.Y."/>
            <person name="Orejas M."/>
            <person name="Orosz E."/>
            <person name="Ouedraogo J.P."/>
            <person name="Overkamp K.M."/>
            <person name="Park H.-S."/>
            <person name="Perrone G."/>
            <person name="Piumi F."/>
            <person name="Punt P.J."/>
            <person name="Ram A.F."/>
            <person name="Ramon A."/>
            <person name="Rauscher S."/>
            <person name="Record E."/>
            <person name="Riano-Pachon D.M."/>
            <person name="Robert V."/>
            <person name="Roehrig J."/>
            <person name="Ruller R."/>
            <person name="Salamov A."/>
            <person name="Salih N.S."/>
            <person name="Samson R.A."/>
            <person name="Sandor E."/>
            <person name="Sanguinetti M."/>
            <person name="Schuetze T."/>
            <person name="Sepcic K."/>
            <person name="Shelest E."/>
            <person name="Sherlock G."/>
            <person name="Sophianopoulou V."/>
            <person name="Squina F.M."/>
            <person name="Sun H."/>
            <person name="Susca A."/>
            <person name="Todd R.B."/>
            <person name="Tsang A."/>
            <person name="Unkles S.E."/>
            <person name="van de Wiele N."/>
            <person name="van Rossen-Uffink D."/>
            <person name="Oliveira J.V."/>
            <person name="Vesth T.C."/>
            <person name="Visser J."/>
            <person name="Yu J.-H."/>
            <person name="Zhou M."/>
            <person name="Andersen M.R."/>
            <person name="Archer D.B."/>
            <person name="Baker S.E."/>
            <person name="Benoit I."/>
            <person name="Brakhage A.A."/>
            <person name="Braus G.H."/>
            <person name="Fischer R."/>
            <person name="Frisvad J.C."/>
            <person name="Goldman G.H."/>
            <person name="Houbraken J."/>
            <person name="Oakley B."/>
            <person name="Pocsi I."/>
            <person name="Scazzocchio C."/>
            <person name="Seiboth B."/>
            <person name="vanKuyk P.A."/>
            <person name="Wortman J."/>
            <person name="Dyer P.S."/>
            <person name="Grigoriev I.V."/>
        </authorList>
    </citation>
    <scope>NUCLEOTIDE SEQUENCE [LARGE SCALE GENOMIC DNA]</scope>
    <source>
        <strain evidence="2">CBS 101740 / IMI 381727 / IBT 21946</strain>
    </source>
</reference>
<evidence type="ECO:0000313" key="1">
    <source>
        <dbReference type="EMBL" id="OJJ67648.1"/>
    </source>
</evidence>
<dbReference type="GeneID" id="93575607"/>
<dbReference type="VEuPathDB" id="FungiDB:ASPBRDRAFT_334162"/>
<dbReference type="Proteomes" id="UP000184499">
    <property type="component" value="Unassembled WGS sequence"/>
</dbReference>
<dbReference type="AlphaFoldDB" id="A0A1L9U7M0"/>
<organism evidence="1 2">
    <name type="scientific">Aspergillus brasiliensis (strain CBS 101740 / IMI 381727 / IBT 21946)</name>
    <dbReference type="NCBI Taxonomy" id="767769"/>
    <lineage>
        <taxon>Eukaryota</taxon>
        <taxon>Fungi</taxon>
        <taxon>Dikarya</taxon>
        <taxon>Ascomycota</taxon>
        <taxon>Pezizomycotina</taxon>
        <taxon>Eurotiomycetes</taxon>
        <taxon>Eurotiomycetidae</taxon>
        <taxon>Eurotiales</taxon>
        <taxon>Aspergillaceae</taxon>
        <taxon>Aspergillus</taxon>
        <taxon>Aspergillus subgen. Circumdati</taxon>
    </lineage>
</organism>
<dbReference type="RefSeq" id="XP_067474897.1">
    <property type="nucleotide sequence ID" value="XM_067623119.1"/>
</dbReference>
<gene>
    <name evidence="1" type="ORF">ASPBRDRAFT_334162</name>
</gene>
<dbReference type="EMBL" id="KV878693">
    <property type="protein sequence ID" value="OJJ67648.1"/>
    <property type="molecule type" value="Genomic_DNA"/>
</dbReference>
<protein>
    <submittedName>
        <fullName evidence="1">Uncharacterized protein</fullName>
    </submittedName>
</protein>